<dbReference type="AlphaFoldDB" id="A0A1I7ZGB8"/>
<dbReference type="Proteomes" id="UP000095287">
    <property type="component" value="Unplaced"/>
</dbReference>
<accession>A0A1I7ZGB8</accession>
<proteinExistence type="inferred from homology"/>
<dbReference type="Gene3D" id="3.40.30.10">
    <property type="entry name" value="Glutaredoxin"/>
    <property type="match status" value="1"/>
</dbReference>
<dbReference type="InterPro" id="IPR004046">
    <property type="entry name" value="GST_C"/>
</dbReference>
<dbReference type="SUPFAM" id="SSF52833">
    <property type="entry name" value="Thioredoxin-like"/>
    <property type="match status" value="1"/>
</dbReference>
<evidence type="ECO:0000256" key="3">
    <source>
        <dbReference type="ARBA" id="ARBA00012452"/>
    </source>
</evidence>
<dbReference type="PANTHER" id="PTHR11571:SF120">
    <property type="entry name" value="GST N-TERMINAL DOMAIN-CONTAINING PROTEIN-RELATED"/>
    <property type="match status" value="1"/>
</dbReference>
<dbReference type="InterPro" id="IPR004045">
    <property type="entry name" value="Glutathione_S-Trfase_N"/>
</dbReference>
<organism evidence="8 9">
    <name type="scientific">Steinernema glaseri</name>
    <dbReference type="NCBI Taxonomy" id="37863"/>
    <lineage>
        <taxon>Eukaryota</taxon>
        <taxon>Metazoa</taxon>
        <taxon>Ecdysozoa</taxon>
        <taxon>Nematoda</taxon>
        <taxon>Chromadorea</taxon>
        <taxon>Rhabditida</taxon>
        <taxon>Tylenchina</taxon>
        <taxon>Panagrolaimomorpha</taxon>
        <taxon>Strongyloidoidea</taxon>
        <taxon>Steinernematidae</taxon>
        <taxon>Steinernema</taxon>
    </lineage>
</organism>
<evidence type="ECO:0000256" key="2">
    <source>
        <dbReference type="ARBA" id="ARBA00011738"/>
    </source>
</evidence>
<dbReference type="SFLD" id="SFLDG00363">
    <property type="entry name" value="AMPS_(cytGST):_Alpha-__Mu-__Pi"/>
    <property type="match status" value="1"/>
</dbReference>
<dbReference type="GO" id="GO:0006749">
    <property type="term" value="P:glutathione metabolic process"/>
    <property type="evidence" value="ECO:0007669"/>
    <property type="project" value="TreeGrafter"/>
</dbReference>
<keyword evidence="8" id="KW-1185">Reference proteome</keyword>
<dbReference type="Pfam" id="PF14497">
    <property type="entry name" value="GST_C_3"/>
    <property type="match status" value="2"/>
</dbReference>
<dbReference type="InterPro" id="IPR010987">
    <property type="entry name" value="Glutathione-S-Trfase_C-like"/>
</dbReference>
<dbReference type="EC" id="2.5.1.18" evidence="3"/>
<dbReference type="PROSITE" id="PS50405">
    <property type="entry name" value="GST_CTER"/>
    <property type="match status" value="1"/>
</dbReference>
<dbReference type="InterPro" id="IPR050213">
    <property type="entry name" value="GST_superfamily"/>
</dbReference>
<comment type="subunit">
    <text evidence="2">Homodimer.</text>
</comment>
<dbReference type="InterPro" id="IPR036282">
    <property type="entry name" value="Glutathione-S-Trfase_C_sf"/>
</dbReference>
<dbReference type="SUPFAM" id="SSF47616">
    <property type="entry name" value="GST C-terminal domain-like"/>
    <property type="match status" value="2"/>
</dbReference>
<dbReference type="InterPro" id="IPR040079">
    <property type="entry name" value="Glutathione_S-Trfase"/>
</dbReference>
<evidence type="ECO:0000256" key="5">
    <source>
        <dbReference type="ARBA" id="ARBA00032759"/>
    </source>
</evidence>
<dbReference type="PANTHER" id="PTHR11571">
    <property type="entry name" value="GLUTATHIONE S-TRANSFERASE"/>
    <property type="match status" value="1"/>
</dbReference>
<dbReference type="SFLD" id="SFLDS00019">
    <property type="entry name" value="Glutathione_Transferase_(cytos"/>
    <property type="match status" value="1"/>
</dbReference>
<dbReference type="SFLD" id="SFLDG01205">
    <property type="entry name" value="AMPS.1"/>
    <property type="match status" value="1"/>
</dbReference>
<dbReference type="Gene3D" id="1.20.1050.10">
    <property type="match status" value="2"/>
</dbReference>
<evidence type="ECO:0000313" key="8">
    <source>
        <dbReference type="Proteomes" id="UP000095287"/>
    </source>
</evidence>
<dbReference type="CDD" id="cd03039">
    <property type="entry name" value="GST_N_Sigma_like"/>
    <property type="match status" value="1"/>
</dbReference>
<keyword evidence="4" id="KW-0808">Transferase</keyword>
<feature type="domain" description="GST N-terminal" evidence="6">
    <location>
        <begin position="1"/>
        <end position="81"/>
    </location>
</feature>
<comment type="similarity">
    <text evidence="1">Belongs to the GST superfamily. Pi family.</text>
</comment>
<evidence type="ECO:0000259" key="6">
    <source>
        <dbReference type="PROSITE" id="PS50404"/>
    </source>
</evidence>
<evidence type="ECO:0000313" key="9">
    <source>
        <dbReference type="WBParaSite" id="L893_g26153.t2"/>
    </source>
</evidence>
<protein>
    <recommendedName>
        <fullName evidence="3">glutathione transferase</fullName>
        <ecNumber evidence="3">2.5.1.18</ecNumber>
    </recommendedName>
    <alternativeName>
        <fullName evidence="5">GST class-pi</fullName>
    </alternativeName>
</protein>
<dbReference type="Pfam" id="PF02798">
    <property type="entry name" value="GST_N"/>
    <property type="match status" value="1"/>
</dbReference>
<evidence type="ECO:0000256" key="4">
    <source>
        <dbReference type="ARBA" id="ARBA00022679"/>
    </source>
</evidence>
<dbReference type="InterPro" id="IPR036249">
    <property type="entry name" value="Thioredoxin-like_sf"/>
</dbReference>
<evidence type="ECO:0000256" key="1">
    <source>
        <dbReference type="ARBA" id="ARBA00007297"/>
    </source>
</evidence>
<name>A0A1I7ZGB8_9BILA</name>
<dbReference type="PROSITE" id="PS50404">
    <property type="entry name" value="GST_NTER"/>
    <property type="match status" value="1"/>
</dbReference>
<evidence type="ECO:0000259" key="7">
    <source>
        <dbReference type="PROSITE" id="PS50405"/>
    </source>
</evidence>
<reference evidence="9" key="1">
    <citation type="submission" date="2016-11" db="UniProtKB">
        <authorList>
            <consortium name="WormBaseParasite"/>
        </authorList>
    </citation>
    <scope>IDENTIFICATION</scope>
</reference>
<sequence length="255" mass="29830">MVYELIYFDARGIGEMARMLMTDQGIEYTEKRFSVVDRTEWLEFKKTYPFGQVPALNDGSLSIVQSGAIMLHLARKHNLYGTTEEDMTHADMFFEGTRELRHRFVQWAKFDWNVEGKREEYLTQATPIALGQMEKLLKTRQNGEHFVLGEQISFVDYALFEELDVLLVLEKTILDEFPVLKAFHRRMSDRPVLKEYLKKRVAAELDVLLVLEKTILDEFPVLKAFHRRMSERPVLKEYLKKRVAAGTPITGYGRL</sequence>
<dbReference type="GO" id="GO:0005829">
    <property type="term" value="C:cytosol"/>
    <property type="evidence" value="ECO:0007669"/>
    <property type="project" value="TreeGrafter"/>
</dbReference>
<feature type="domain" description="GST C-terminal" evidence="7">
    <location>
        <begin position="83"/>
        <end position="205"/>
    </location>
</feature>
<dbReference type="GO" id="GO:0004364">
    <property type="term" value="F:glutathione transferase activity"/>
    <property type="evidence" value="ECO:0007669"/>
    <property type="project" value="UniProtKB-EC"/>
</dbReference>
<dbReference type="FunFam" id="1.20.1050.10:FF:000020">
    <property type="entry name" value="Glutathione S-transferase P 1"/>
    <property type="match status" value="1"/>
</dbReference>
<dbReference type="WBParaSite" id="L893_g26153.t2">
    <property type="protein sequence ID" value="L893_g26153.t2"/>
    <property type="gene ID" value="L893_g26153"/>
</dbReference>